<feature type="domain" description="Glycosyl transferase family 28 C-terminal" evidence="12">
    <location>
        <begin position="174"/>
        <end position="339"/>
    </location>
</feature>
<evidence type="ECO:0000313" key="14">
    <source>
        <dbReference type="Proteomes" id="UP000006844"/>
    </source>
</evidence>
<evidence type="ECO:0000313" key="13">
    <source>
        <dbReference type="EMBL" id="ADV81750.1"/>
    </source>
</evidence>
<comment type="caution">
    <text evidence="10">Lacks conserved residue(s) required for the propagation of feature annotation.</text>
</comment>
<dbReference type="Pfam" id="PF04101">
    <property type="entry name" value="Glyco_tran_28_C"/>
    <property type="match status" value="1"/>
</dbReference>
<name>E8V7Q2_TERSS</name>
<dbReference type="InterPro" id="IPR006009">
    <property type="entry name" value="GlcNAc_MurG"/>
</dbReference>
<dbReference type="UniPathway" id="UPA00219"/>
<gene>
    <name evidence="10" type="primary">murG</name>
    <name evidence="13" type="ordered locus">AciPR4_0917</name>
</gene>
<comment type="subcellular location">
    <subcellularLocation>
        <location evidence="10">Cell inner membrane</location>
        <topology evidence="10">Peripheral membrane protein</topology>
        <orientation evidence="10">Cytoplasmic side</orientation>
    </subcellularLocation>
</comment>
<accession>E8V7Q2</accession>
<feature type="binding site" evidence="10">
    <location>
        <position position="119"/>
    </location>
    <ligand>
        <name>UDP-N-acetyl-alpha-D-glucosamine</name>
        <dbReference type="ChEBI" id="CHEBI:57705"/>
    </ligand>
</feature>
<feature type="binding site" evidence="10">
    <location>
        <position position="180"/>
    </location>
    <ligand>
        <name>UDP-N-acetyl-alpha-D-glucosamine</name>
        <dbReference type="ChEBI" id="CHEBI:57705"/>
    </ligand>
</feature>
<dbReference type="HAMAP" id="MF_00033">
    <property type="entry name" value="MurG"/>
    <property type="match status" value="1"/>
</dbReference>
<dbReference type="GO" id="GO:0005975">
    <property type="term" value="P:carbohydrate metabolic process"/>
    <property type="evidence" value="ECO:0007669"/>
    <property type="project" value="InterPro"/>
</dbReference>
<dbReference type="GO" id="GO:0050511">
    <property type="term" value="F:undecaprenyldiphospho-muramoylpentapeptide beta-N-acetylglucosaminyltransferase activity"/>
    <property type="evidence" value="ECO:0007669"/>
    <property type="project" value="UniProtKB-UniRule"/>
</dbReference>
<dbReference type="HOGENOM" id="CLU_037404_2_0_0"/>
<proteinExistence type="inferred from homology"/>
<dbReference type="KEGG" id="tsa:AciPR4_0917"/>
<evidence type="ECO:0000259" key="12">
    <source>
        <dbReference type="Pfam" id="PF04101"/>
    </source>
</evidence>
<evidence type="ECO:0000256" key="5">
    <source>
        <dbReference type="ARBA" id="ARBA00022960"/>
    </source>
</evidence>
<evidence type="ECO:0000256" key="10">
    <source>
        <dbReference type="HAMAP-Rule" id="MF_00033"/>
    </source>
</evidence>
<keyword evidence="10" id="KW-0997">Cell inner membrane</keyword>
<dbReference type="GO" id="GO:0051991">
    <property type="term" value="F:UDP-N-acetyl-D-glucosamine:N-acetylmuramoyl-L-alanyl-D-glutamyl-meso-2,6-diaminopimelyl-D-alanyl-D-alanine-diphosphoundecaprenol 4-beta-N-acetylglucosaminlytransferase activity"/>
    <property type="evidence" value="ECO:0007669"/>
    <property type="project" value="RHEA"/>
</dbReference>
<reference evidence="13 14" key="1">
    <citation type="journal article" date="2012" name="Stand. Genomic Sci.">
        <title>Complete genome sequence of Terriglobus saanensis type strain SP1PR4(T), an Acidobacteria from tundra soil.</title>
        <authorList>
            <person name="Rawat S.R."/>
            <person name="Mannisto M.K."/>
            <person name="Starovoytov V."/>
            <person name="Goodwin L."/>
            <person name="Nolan M."/>
            <person name="Hauser L."/>
            <person name="Land M."/>
            <person name="Davenport K.W."/>
            <person name="Woyke T."/>
            <person name="Haggblom M.M."/>
        </authorList>
    </citation>
    <scope>NUCLEOTIDE SEQUENCE</scope>
    <source>
        <strain evidence="14">ATCC BAA-1853 / DSM 23119 / SP1PR4</strain>
    </source>
</reference>
<keyword evidence="5 10" id="KW-0133">Cell shape</keyword>
<evidence type="ECO:0000259" key="11">
    <source>
        <dbReference type="Pfam" id="PF03033"/>
    </source>
</evidence>
<dbReference type="EMBL" id="CP002467">
    <property type="protein sequence ID" value="ADV81750.1"/>
    <property type="molecule type" value="Genomic_DNA"/>
</dbReference>
<dbReference type="EC" id="2.4.1.227" evidence="10"/>
<dbReference type="PANTHER" id="PTHR21015">
    <property type="entry name" value="UDP-N-ACETYLGLUCOSAMINE--N-ACETYLMURAMYL-(PENTAPEPTIDE) PYROPHOSPHORYL-UNDECAPRENOL N-ACETYLGLUCOSAMINE TRANSFERASE 1"/>
    <property type="match status" value="1"/>
</dbReference>
<dbReference type="NCBIfam" id="TIGR01133">
    <property type="entry name" value="murG"/>
    <property type="match status" value="1"/>
</dbReference>
<dbReference type="CDD" id="cd03785">
    <property type="entry name" value="GT28_MurG"/>
    <property type="match status" value="1"/>
</dbReference>
<sequence length="350" mass="37648">MAGGGTGGHVIPALAIARELRDAHGAEVHFLGTERGLETRLVPEAGFAISYVQVGMLKNVGLLTRAKTLLNLPRGVFSAMRLLREFRPDVVVGVGGYASGPGMLAAIFRRIPTLVFEPNAEPGMVNRYIGKYVSAAAISFETTKRFFRNAKVTGRPVRAEFFAIGPKVDAPPRLLILGGSQGARGLNEIMPKIATDLLEKVPGLTIGHQAGERHAESTREAYLREGVDPRRYEVYAFLEDTPAAMAKADLILCRSGGTVEELCAAGRPSILVPFPQSADDHQSRNAEAMQAGGAAIWLPEREMTPELLTTMLHDLLLDVARLEQMSAAARAMAHPHALEEIGAMVVGLAR</sequence>
<evidence type="ECO:0000256" key="8">
    <source>
        <dbReference type="ARBA" id="ARBA00023306"/>
    </source>
</evidence>
<evidence type="ECO:0000256" key="7">
    <source>
        <dbReference type="ARBA" id="ARBA00023136"/>
    </source>
</evidence>
<comment type="similarity">
    <text evidence="10">Belongs to the glycosyltransferase 28 family. MurG subfamily.</text>
</comment>
<keyword evidence="8 10" id="KW-0131">Cell cycle</keyword>
<evidence type="ECO:0000256" key="6">
    <source>
        <dbReference type="ARBA" id="ARBA00022984"/>
    </source>
</evidence>
<dbReference type="AlphaFoldDB" id="E8V7Q2"/>
<comment type="pathway">
    <text evidence="10">Cell wall biogenesis; peptidoglycan biosynthesis.</text>
</comment>
<evidence type="ECO:0000256" key="1">
    <source>
        <dbReference type="ARBA" id="ARBA00022475"/>
    </source>
</evidence>
<feature type="binding site" evidence="10">
    <location>
        <position position="282"/>
    </location>
    <ligand>
        <name>UDP-N-acetyl-alpha-D-glucosamine</name>
        <dbReference type="ChEBI" id="CHEBI:57705"/>
    </ligand>
</feature>
<evidence type="ECO:0000256" key="9">
    <source>
        <dbReference type="ARBA" id="ARBA00023316"/>
    </source>
</evidence>
<dbReference type="InterPro" id="IPR007235">
    <property type="entry name" value="Glyco_trans_28_C"/>
</dbReference>
<dbReference type="STRING" id="401053.AciPR4_0917"/>
<comment type="catalytic activity">
    <reaction evidence="10">
        <text>di-trans,octa-cis-undecaprenyl diphospho-N-acetyl-alpha-D-muramoyl-L-alanyl-D-glutamyl-meso-2,6-diaminopimeloyl-D-alanyl-D-alanine + UDP-N-acetyl-alpha-D-glucosamine = di-trans,octa-cis-undecaprenyl diphospho-[N-acetyl-alpha-D-glucosaminyl-(1-&gt;4)]-N-acetyl-alpha-D-muramoyl-L-alanyl-D-glutamyl-meso-2,6-diaminopimeloyl-D-alanyl-D-alanine + UDP + H(+)</text>
        <dbReference type="Rhea" id="RHEA:31227"/>
        <dbReference type="ChEBI" id="CHEBI:15378"/>
        <dbReference type="ChEBI" id="CHEBI:57705"/>
        <dbReference type="ChEBI" id="CHEBI:58223"/>
        <dbReference type="ChEBI" id="CHEBI:61387"/>
        <dbReference type="ChEBI" id="CHEBI:61388"/>
        <dbReference type="EC" id="2.4.1.227"/>
    </reaction>
</comment>
<dbReference type="OrthoDB" id="9808936at2"/>
<keyword evidence="1 10" id="KW-1003">Cell membrane</keyword>
<keyword evidence="9 10" id="KW-0961">Cell wall biogenesis/degradation</keyword>
<keyword evidence="6 10" id="KW-0573">Peptidoglycan synthesis</keyword>
<keyword evidence="7 10" id="KW-0472">Membrane</keyword>
<organism evidence="13 14">
    <name type="scientific">Terriglobus saanensis (strain ATCC BAA-1853 / DSM 23119 / SP1PR4)</name>
    <dbReference type="NCBI Taxonomy" id="401053"/>
    <lineage>
        <taxon>Bacteria</taxon>
        <taxon>Pseudomonadati</taxon>
        <taxon>Acidobacteriota</taxon>
        <taxon>Terriglobia</taxon>
        <taxon>Terriglobales</taxon>
        <taxon>Acidobacteriaceae</taxon>
        <taxon>Terriglobus</taxon>
    </lineage>
</organism>
<feature type="binding site" evidence="10">
    <location>
        <position position="158"/>
    </location>
    <ligand>
        <name>UDP-N-acetyl-alpha-D-glucosamine</name>
        <dbReference type="ChEBI" id="CHEBI:57705"/>
    </ligand>
</feature>
<feature type="domain" description="Glycosyltransferase family 28 N-terminal" evidence="11">
    <location>
        <begin position="1"/>
        <end position="137"/>
    </location>
</feature>
<dbReference type="eggNOG" id="COG0707">
    <property type="taxonomic scope" value="Bacteria"/>
</dbReference>
<dbReference type="GO" id="GO:0009252">
    <property type="term" value="P:peptidoglycan biosynthetic process"/>
    <property type="evidence" value="ECO:0007669"/>
    <property type="project" value="UniProtKB-UniRule"/>
</dbReference>
<dbReference type="GO" id="GO:0071555">
    <property type="term" value="P:cell wall organization"/>
    <property type="evidence" value="ECO:0007669"/>
    <property type="project" value="UniProtKB-KW"/>
</dbReference>
<dbReference type="InterPro" id="IPR004276">
    <property type="entry name" value="GlycoTrans_28_N"/>
</dbReference>
<protein>
    <recommendedName>
        <fullName evidence="10">UDP-N-acetylglucosamine--N-acetylmuramyl-(pentapeptide) pyrophosphoryl-undecaprenol N-acetylglucosamine transferase</fullName>
        <ecNumber evidence="10">2.4.1.227</ecNumber>
    </recommendedName>
    <alternativeName>
        <fullName evidence="10">Undecaprenyl-PP-MurNAc-pentapeptide-UDPGlcNAc GlcNAc transferase</fullName>
    </alternativeName>
</protein>
<feature type="binding site" evidence="10">
    <location>
        <begin position="6"/>
        <end position="8"/>
    </location>
    <ligand>
        <name>UDP-N-acetyl-alpha-D-glucosamine</name>
        <dbReference type="ChEBI" id="CHEBI:57705"/>
    </ligand>
</feature>
<keyword evidence="3 10" id="KW-0328">Glycosyltransferase</keyword>
<dbReference type="GO" id="GO:0005886">
    <property type="term" value="C:plasma membrane"/>
    <property type="evidence" value="ECO:0007669"/>
    <property type="project" value="UniProtKB-SubCell"/>
</dbReference>
<dbReference type="Proteomes" id="UP000006844">
    <property type="component" value="Chromosome"/>
</dbReference>
<comment type="function">
    <text evidence="10">Cell wall formation. Catalyzes the transfer of a GlcNAc subunit on undecaprenyl-pyrophosphoryl-MurNAc-pentapeptide (lipid intermediate I) to form undecaprenyl-pyrophosphoryl-MurNAc-(pentapeptide)GlcNAc (lipid intermediate II).</text>
</comment>
<keyword evidence="4 10" id="KW-0808">Transferase</keyword>
<dbReference type="GO" id="GO:0051301">
    <property type="term" value="P:cell division"/>
    <property type="evidence" value="ECO:0007669"/>
    <property type="project" value="UniProtKB-KW"/>
</dbReference>
<dbReference type="PANTHER" id="PTHR21015:SF22">
    <property type="entry name" value="GLYCOSYLTRANSFERASE"/>
    <property type="match status" value="1"/>
</dbReference>
<keyword evidence="14" id="KW-1185">Reference proteome</keyword>
<evidence type="ECO:0000256" key="2">
    <source>
        <dbReference type="ARBA" id="ARBA00022618"/>
    </source>
</evidence>
<dbReference type="Pfam" id="PF03033">
    <property type="entry name" value="Glyco_transf_28"/>
    <property type="match status" value="1"/>
</dbReference>
<evidence type="ECO:0000256" key="4">
    <source>
        <dbReference type="ARBA" id="ARBA00022679"/>
    </source>
</evidence>
<dbReference type="Gene3D" id="3.40.50.2000">
    <property type="entry name" value="Glycogen Phosphorylase B"/>
    <property type="match status" value="2"/>
</dbReference>
<dbReference type="GO" id="GO:0008360">
    <property type="term" value="P:regulation of cell shape"/>
    <property type="evidence" value="ECO:0007669"/>
    <property type="project" value="UniProtKB-KW"/>
</dbReference>
<keyword evidence="2 10" id="KW-0132">Cell division</keyword>
<dbReference type="SUPFAM" id="SSF53756">
    <property type="entry name" value="UDP-Glycosyltransferase/glycogen phosphorylase"/>
    <property type="match status" value="1"/>
</dbReference>
<evidence type="ECO:0000256" key="3">
    <source>
        <dbReference type="ARBA" id="ARBA00022676"/>
    </source>
</evidence>